<dbReference type="Pfam" id="PF00535">
    <property type="entry name" value="Glycos_transf_2"/>
    <property type="match status" value="1"/>
</dbReference>
<dbReference type="EMBL" id="FQUL01000011">
    <property type="protein sequence ID" value="SHE58409.1"/>
    <property type="molecule type" value="Genomic_DNA"/>
</dbReference>
<dbReference type="PANTHER" id="PTHR48090">
    <property type="entry name" value="UNDECAPRENYL-PHOSPHATE 4-DEOXY-4-FORMAMIDO-L-ARABINOSE TRANSFERASE-RELATED"/>
    <property type="match status" value="1"/>
</dbReference>
<dbReference type="GO" id="GO:0016740">
    <property type="term" value="F:transferase activity"/>
    <property type="evidence" value="ECO:0007669"/>
    <property type="project" value="UniProtKB-KW"/>
</dbReference>
<dbReference type="InterPro" id="IPR001173">
    <property type="entry name" value="Glyco_trans_2-like"/>
</dbReference>
<evidence type="ECO:0000259" key="2">
    <source>
        <dbReference type="Pfam" id="PF00535"/>
    </source>
</evidence>
<protein>
    <submittedName>
        <fullName evidence="3">Glycosyltransferase involved in cell wall bisynthesis</fullName>
    </submittedName>
</protein>
<dbReference type="SUPFAM" id="SSF53448">
    <property type="entry name" value="Nucleotide-diphospho-sugar transferases"/>
    <property type="match status" value="1"/>
</dbReference>
<proteinExistence type="inferred from homology"/>
<dbReference type="InterPro" id="IPR050256">
    <property type="entry name" value="Glycosyltransferase_2"/>
</dbReference>
<dbReference type="RefSeq" id="WP_072789592.1">
    <property type="nucleotide sequence ID" value="NZ_FQUL01000011.1"/>
</dbReference>
<dbReference type="InterPro" id="IPR029044">
    <property type="entry name" value="Nucleotide-diphossugar_trans"/>
</dbReference>
<dbReference type="STRING" id="1121881.SAMN02745225_01052"/>
<keyword evidence="3" id="KW-0808">Transferase</keyword>
<accession>A0A1M4UNX0</accession>
<evidence type="ECO:0000313" key="4">
    <source>
        <dbReference type="Proteomes" id="UP000184295"/>
    </source>
</evidence>
<dbReference type="AlphaFoldDB" id="A0A1M4UNX0"/>
<dbReference type="Gene3D" id="3.90.550.10">
    <property type="entry name" value="Spore Coat Polysaccharide Biosynthesis Protein SpsA, Chain A"/>
    <property type="match status" value="1"/>
</dbReference>
<dbReference type="Proteomes" id="UP000184295">
    <property type="component" value="Unassembled WGS sequence"/>
</dbReference>
<dbReference type="OrthoDB" id="9810303at2"/>
<name>A0A1M4UNX0_9ACTN</name>
<gene>
    <name evidence="3" type="ORF">SAMN02745225_01052</name>
</gene>
<organism evidence="3 4">
    <name type="scientific">Ferrithrix thermotolerans DSM 19514</name>
    <dbReference type="NCBI Taxonomy" id="1121881"/>
    <lineage>
        <taxon>Bacteria</taxon>
        <taxon>Bacillati</taxon>
        <taxon>Actinomycetota</taxon>
        <taxon>Acidimicrobiia</taxon>
        <taxon>Acidimicrobiales</taxon>
        <taxon>Acidimicrobiaceae</taxon>
        <taxon>Ferrithrix</taxon>
    </lineage>
</organism>
<feature type="domain" description="Glycosyltransferase 2-like" evidence="2">
    <location>
        <begin position="41"/>
        <end position="202"/>
    </location>
</feature>
<reference evidence="4" key="1">
    <citation type="submission" date="2016-11" db="EMBL/GenBank/DDBJ databases">
        <authorList>
            <person name="Varghese N."/>
            <person name="Submissions S."/>
        </authorList>
    </citation>
    <scope>NUCLEOTIDE SEQUENCE [LARGE SCALE GENOMIC DNA]</scope>
    <source>
        <strain evidence="4">DSM 19514</strain>
    </source>
</reference>
<sequence length="269" mass="29334">MSSPLPVSTEARLGTDPIDRETLAEFMSDNPKALEEVSVLVLIPAYNEERNIAKVASVISSSIGDLKAQTVVVSDGSTDNTVEMAKEAGLLVCAAPINRGQGAALKLGYKVACLNNIPIVAVVDADGQWNPSDLELMVKMVRDKSSDFVQGSRVLGHSEVGDPIRDLGVKVFARLISFLTKYPVTDTSSGIRVLRTELLDRIRLEEPQYQSSELLISAIYAGATVTEHPVVMSKRHTGKSKKGNNLKYGLNYARVVFSTWIRERFVVRG</sequence>
<dbReference type="PANTHER" id="PTHR48090:SF7">
    <property type="entry name" value="RFBJ PROTEIN"/>
    <property type="match status" value="1"/>
</dbReference>
<evidence type="ECO:0000256" key="1">
    <source>
        <dbReference type="ARBA" id="ARBA00006739"/>
    </source>
</evidence>
<keyword evidence="4" id="KW-1185">Reference proteome</keyword>
<dbReference type="CDD" id="cd04179">
    <property type="entry name" value="DPM_DPG-synthase_like"/>
    <property type="match status" value="1"/>
</dbReference>
<evidence type="ECO:0000313" key="3">
    <source>
        <dbReference type="EMBL" id="SHE58409.1"/>
    </source>
</evidence>
<comment type="similarity">
    <text evidence="1">Belongs to the glycosyltransferase 2 family.</text>
</comment>